<protein>
    <submittedName>
        <fullName evidence="2">Ubiquitin carboxyl-terminal hydrolase 32-like</fullName>
    </submittedName>
</protein>
<reference evidence="2" key="1">
    <citation type="submission" date="2025-08" db="UniProtKB">
        <authorList>
            <consortium name="RefSeq"/>
        </authorList>
    </citation>
    <scope>IDENTIFICATION</scope>
</reference>
<dbReference type="GeneID" id="106127295"/>
<organism evidence="2">
    <name type="scientific">Papilio xuthus</name>
    <name type="common">Asian swallowtail butterfly</name>
    <dbReference type="NCBI Taxonomy" id="66420"/>
    <lineage>
        <taxon>Eukaryota</taxon>
        <taxon>Metazoa</taxon>
        <taxon>Ecdysozoa</taxon>
        <taxon>Arthropoda</taxon>
        <taxon>Hexapoda</taxon>
        <taxon>Insecta</taxon>
        <taxon>Pterygota</taxon>
        <taxon>Neoptera</taxon>
        <taxon>Endopterygota</taxon>
        <taxon>Lepidoptera</taxon>
        <taxon>Glossata</taxon>
        <taxon>Ditrysia</taxon>
        <taxon>Papilionoidea</taxon>
        <taxon>Papilionidae</taxon>
        <taxon>Papilioninae</taxon>
        <taxon>Papilio</taxon>
    </lineage>
</organism>
<feature type="domain" description="USP32 N-terminal" evidence="1">
    <location>
        <begin position="16"/>
        <end position="96"/>
    </location>
</feature>
<name>A0AAJ6ZWZ8_PAPXU</name>
<accession>A0AAJ6ZWZ8</accession>
<dbReference type="InterPro" id="IPR057368">
    <property type="entry name" value="USP32_N"/>
</dbReference>
<evidence type="ECO:0000259" key="1">
    <source>
        <dbReference type="Pfam" id="PF25265"/>
    </source>
</evidence>
<proteinExistence type="predicted"/>
<gene>
    <name evidence="2" type="primary">LOC106127295</name>
</gene>
<evidence type="ECO:0000313" key="2">
    <source>
        <dbReference type="RefSeq" id="XP_013180837.1"/>
    </source>
</evidence>
<dbReference type="Pfam" id="PF25265">
    <property type="entry name" value="USP32_N"/>
    <property type="match status" value="1"/>
</dbReference>
<dbReference type="Proteomes" id="UP000694872">
    <property type="component" value="Unplaced"/>
</dbReference>
<dbReference type="AlphaFoldDB" id="A0AAJ6ZWZ8"/>
<sequence>MGAKDSKPSFISYEDATKRVSESELRRIREAFKRCAGTSGTALSLEAFVHEVLCDGVPYEVAEWLYQACGGTKRGIIFRDLLCGIVVLTKGNLEEKI</sequence>
<dbReference type="RefSeq" id="XP_013180837.1">
    <property type="nucleotide sequence ID" value="XM_013325383.1"/>
</dbReference>
<feature type="non-terminal residue" evidence="2">
    <location>
        <position position="97"/>
    </location>
</feature>
<dbReference type="KEGG" id="pxu:106127295"/>